<dbReference type="RefSeq" id="WP_317638483.1">
    <property type="nucleotide sequence ID" value="NZ_JAPMIV010000001.1"/>
</dbReference>
<evidence type="ECO:0000256" key="1">
    <source>
        <dbReference type="SAM" id="SignalP"/>
    </source>
</evidence>
<comment type="caution">
    <text evidence="2">The sequence shown here is derived from an EMBL/GenBank/DDBJ whole genome shotgun (WGS) entry which is preliminary data.</text>
</comment>
<feature type="signal peptide" evidence="1">
    <location>
        <begin position="1"/>
        <end position="21"/>
    </location>
</feature>
<protein>
    <recommendedName>
        <fullName evidence="4">Outer membrane protein beta-barrel domain-containing protein</fullName>
    </recommendedName>
</protein>
<evidence type="ECO:0008006" key="4">
    <source>
        <dbReference type="Google" id="ProtNLM"/>
    </source>
</evidence>
<dbReference type="Proteomes" id="UP001276150">
    <property type="component" value="Unassembled WGS sequence"/>
</dbReference>
<keyword evidence="1" id="KW-0732">Signal</keyword>
<name>A0ABU4DL94_9DEIO</name>
<organism evidence="2 3">
    <name type="scientific">Deinococcus arenicola</name>
    <dbReference type="NCBI Taxonomy" id="2994950"/>
    <lineage>
        <taxon>Bacteria</taxon>
        <taxon>Thermotogati</taxon>
        <taxon>Deinococcota</taxon>
        <taxon>Deinococci</taxon>
        <taxon>Deinococcales</taxon>
        <taxon>Deinococcaceae</taxon>
        <taxon>Deinococcus</taxon>
    </lineage>
</organism>
<feature type="chain" id="PRO_5047376386" description="Outer membrane protein beta-barrel domain-containing protein" evidence="1">
    <location>
        <begin position="22"/>
        <end position="160"/>
    </location>
</feature>
<reference evidence="2 3" key="1">
    <citation type="submission" date="2022-11" db="EMBL/GenBank/DDBJ databases">
        <title>Deinococcus ZS9-10, Low Temperature and Draught-tolerating, UV-resistant Bacteria from Continental Antarctica.</title>
        <authorList>
            <person name="Cheng L."/>
        </authorList>
    </citation>
    <scope>NUCLEOTIDE SEQUENCE [LARGE SCALE GENOMIC DNA]</scope>
    <source>
        <strain evidence="2 3">ZS9-10</strain>
    </source>
</reference>
<gene>
    <name evidence="2" type="ORF">ORD21_01075</name>
</gene>
<accession>A0ABU4DL94</accession>
<evidence type="ECO:0000313" key="3">
    <source>
        <dbReference type="Proteomes" id="UP001276150"/>
    </source>
</evidence>
<evidence type="ECO:0000313" key="2">
    <source>
        <dbReference type="EMBL" id="MDV6373193.1"/>
    </source>
</evidence>
<keyword evidence="3" id="KW-1185">Reference proteome</keyword>
<dbReference type="EMBL" id="JAPMIV010000001">
    <property type="protein sequence ID" value="MDV6373193.1"/>
    <property type="molecule type" value="Genomic_DNA"/>
</dbReference>
<proteinExistence type="predicted"/>
<sequence length="160" mass="16172">MRKALIVTALAAAVATTSASAAGYVGGSVGSGATIHYQNDLSTNSALRYGLNLDATNFNFKALSVNATVDYLSDFAGVGSLGGFAPYYGVGLGVGAGLGDNFGLSVYPHGLVGLRYNVTAPLSVFVEGTAGAQVRVGTGNNATNVKFGSNARIGLNYRLP</sequence>